<dbReference type="PANTHER" id="PTHR47968:SF68">
    <property type="entry name" value="KINESIN-LIKE PROTEIN"/>
    <property type="match status" value="1"/>
</dbReference>
<dbReference type="PROSITE" id="PS50067">
    <property type="entry name" value="KINESIN_MOTOR_2"/>
    <property type="match status" value="1"/>
</dbReference>
<name>A0A9J7Z9Y8_CYPCA</name>
<feature type="coiled-coil region" evidence="11">
    <location>
        <begin position="762"/>
        <end position="849"/>
    </location>
</feature>
<dbReference type="PANTHER" id="PTHR47968">
    <property type="entry name" value="CENTROMERE PROTEIN E"/>
    <property type="match status" value="1"/>
</dbReference>
<dbReference type="GO" id="GO:0007097">
    <property type="term" value="P:nuclear migration"/>
    <property type="evidence" value="ECO:0007669"/>
    <property type="project" value="UniProtKB-ARBA"/>
</dbReference>
<dbReference type="InterPro" id="IPR027417">
    <property type="entry name" value="P-loop_NTPase"/>
</dbReference>
<evidence type="ECO:0000256" key="11">
    <source>
        <dbReference type="SAM" id="Coils"/>
    </source>
</evidence>
<organism evidence="13 14">
    <name type="scientific">Cyprinus carpio carpio</name>
    <dbReference type="NCBI Taxonomy" id="630221"/>
    <lineage>
        <taxon>Eukaryota</taxon>
        <taxon>Metazoa</taxon>
        <taxon>Chordata</taxon>
        <taxon>Craniata</taxon>
        <taxon>Vertebrata</taxon>
        <taxon>Euteleostomi</taxon>
        <taxon>Actinopterygii</taxon>
        <taxon>Neopterygii</taxon>
        <taxon>Teleostei</taxon>
        <taxon>Ostariophysi</taxon>
        <taxon>Cypriniformes</taxon>
        <taxon>Cyprinidae</taxon>
        <taxon>Cyprininae</taxon>
        <taxon>Cyprinus</taxon>
    </lineage>
</organism>
<dbReference type="GO" id="GO:0098957">
    <property type="term" value="P:anterograde axonal transport of mitochondrion"/>
    <property type="evidence" value="ECO:0007669"/>
    <property type="project" value="UniProtKB-ARBA"/>
</dbReference>
<protein>
    <recommendedName>
        <fullName evidence="10">Kinesin-like protein</fullName>
    </recommendedName>
</protein>
<dbReference type="SUPFAM" id="SSF52540">
    <property type="entry name" value="P-loop containing nucleoside triphosphate hydrolases"/>
    <property type="match status" value="1"/>
</dbReference>
<dbReference type="Pfam" id="PF00225">
    <property type="entry name" value="Kinesin"/>
    <property type="match status" value="1"/>
</dbReference>
<keyword evidence="7 9" id="KW-0505">Motor protein</keyword>
<dbReference type="InterPro" id="IPR036961">
    <property type="entry name" value="Kinesin_motor_dom_sf"/>
</dbReference>
<dbReference type="InterPro" id="IPR059182">
    <property type="entry name" value="Khc_C"/>
</dbReference>
<evidence type="ECO:0000256" key="6">
    <source>
        <dbReference type="ARBA" id="ARBA00023054"/>
    </source>
</evidence>
<dbReference type="Gene3D" id="6.10.250.1590">
    <property type="match status" value="1"/>
</dbReference>
<dbReference type="GO" id="GO:0030951">
    <property type="term" value="P:establishment or maintenance of microtubule cytoskeleton polarity"/>
    <property type="evidence" value="ECO:0007669"/>
    <property type="project" value="UniProtKB-ARBA"/>
</dbReference>
<feature type="coiled-coil region" evidence="11">
    <location>
        <begin position="393"/>
        <end position="520"/>
    </location>
</feature>
<reference evidence="13" key="1">
    <citation type="submission" date="2025-08" db="UniProtKB">
        <authorList>
            <consortium name="Ensembl"/>
        </authorList>
    </citation>
    <scope>IDENTIFICATION</scope>
</reference>
<comment type="similarity">
    <text evidence="9 10">Belongs to the TRAFAC class myosin-kinesin ATPase superfamily. Kinesin family.</text>
</comment>
<dbReference type="CDD" id="cd23649">
    <property type="entry name" value="Khc_CBD_cc"/>
    <property type="match status" value="1"/>
</dbReference>
<dbReference type="GO" id="GO:0032991">
    <property type="term" value="C:protein-containing complex"/>
    <property type="evidence" value="ECO:0007669"/>
    <property type="project" value="UniProtKB-ARBA"/>
</dbReference>
<dbReference type="GO" id="GO:1904115">
    <property type="term" value="C:axon cytoplasm"/>
    <property type="evidence" value="ECO:0007669"/>
    <property type="project" value="GOC"/>
</dbReference>
<keyword evidence="6 11" id="KW-0175">Coiled coil</keyword>
<comment type="subcellular location">
    <subcellularLocation>
        <location evidence="1">Cytoplasm</location>
        <location evidence="1">Cytoskeleton</location>
    </subcellularLocation>
</comment>
<keyword evidence="3 10" id="KW-0493">Microtubule</keyword>
<dbReference type="GO" id="GO:0007292">
    <property type="term" value="P:female gamete generation"/>
    <property type="evidence" value="ECO:0007669"/>
    <property type="project" value="UniProtKB-ARBA"/>
</dbReference>
<dbReference type="InterPro" id="IPR027640">
    <property type="entry name" value="Kinesin-like_fam"/>
</dbReference>
<dbReference type="GO" id="GO:0005524">
    <property type="term" value="F:ATP binding"/>
    <property type="evidence" value="ECO:0007669"/>
    <property type="project" value="UniProtKB-UniRule"/>
</dbReference>
<accession>A0A9J7Z9Y8</accession>
<sequence>MADPAECTIKVMCRFRPLNSSEVTRGDKYIAKFQGEDSIVIGGKPYVFDRVFQSNTTQEQVYTACAQQIVKDVLGGYNGTIFAYGQTSSGKTHTMEGNLHDTDGMGIIPRIVQDIFNYIYSMDENLEFHIKVRLFSKTNLSVHEDKNRVPYVKGCTERFVCSPDEVMDTIDEGKSNRHVAVTNMNEHSSRSHSIFLINVKQENTQTEQKLSGKLYLVDLAGSEKVSKTGAEGAVLDEAKNINKSLSSLGNVISALAEGSTYVPYRDSKMTRILQDSLGGNCRTTIVICCSPSSYNEAETKSTLMFGQRAKTIKNTVSLNVELTAEQWKKKYEREKERSKTFRNTITWLENELNRWRNGEKVPAEEQFDKEKMNAEVMPPVPGMLGAGLNDVEKEKCEVELTKLYKQLDDKDEEINQQSQLVEKLKQQMLDQEELLASSRRDHDNLQSELTRLQLENDASKEEVKEVLQALEELAVNYDQKSQEVEDKTKEFEALSEELGQKSVNSELQKLKEMANHQKKRVTEMMSSLLKDLTEIGIAVGNNEIKVNGSGLIDEEFTVARLYISKMKSEVKSMVKRCKQLENTQSEGNKKMDETEKELAACQLLISQHEAKIKSLTEYLQNVEQKKRQLEEDVDSLNEELVKISAQVHAMEKESEIQSANEVKAVEKQIQSHREVHQKQISSLRDELETKEKLITDLQEYDTHISVDIKQFQSETELKCVNVLTDFHQKLQTLHNLRKLFVQDLATRVKKSAEMDSDETGGSAAQKQKISFLENNLEQLTKVHKQLVRDNADLRCELPKLEKRLRATAERVKALESALKEAKENSARDRKRYQQEVDRIKEAVRAKNMARRGHSAQIAKPIRPGQQPVASPTHPNVLRGGGGVLYQNSQPMPIRGGGAKQEKRFAQSLVKNLAFV</sequence>
<keyword evidence="14" id="KW-1185">Reference proteome</keyword>
<dbReference type="FunFam" id="3.40.850.10:FF:000067">
    <property type="entry name" value="Kinesin-like protein"/>
    <property type="match status" value="1"/>
</dbReference>
<dbReference type="PRINTS" id="PR00380">
    <property type="entry name" value="KINESINHEAVY"/>
</dbReference>
<evidence type="ECO:0000313" key="13">
    <source>
        <dbReference type="Ensembl" id="ENSCCRP00000127873.1"/>
    </source>
</evidence>
<evidence type="ECO:0000256" key="7">
    <source>
        <dbReference type="ARBA" id="ARBA00023175"/>
    </source>
</evidence>
<feature type="binding site" evidence="9">
    <location>
        <begin position="85"/>
        <end position="92"/>
    </location>
    <ligand>
        <name>ATP</name>
        <dbReference type="ChEBI" id="CHEBI:30616"/>
    </ligand>
</feature>
<dbReference type="PROSITE" id="PS00411">
    <property type="entry name" value="KINESIN_MOTOR_1"/>
    <property type="match status" value="1"/>
</dbReference>
<evidence type="ECO:0000256" key="4">
    <source>
        <dbReference type="ARBA" id="ARBA00022741"/>
    </source>
</evidence>
<feature type="coiled-coil region" evidence="11">
    <location>
        <begin position="563"/>
        <end position="700"/>
    </location>
</feature>
<dbReference type="GO" id="GO:0008017">
    <property type="term" value="F:microtubule binding"/>
    <property type="evidence" value="ECO:0007669"/>
    <property type="project" value="InterPro"/>
</dbReference>
<dbReference type="Gene3D" id="3.40.850.10">
    <property type="entry name" value="Kinesin motor domain"/>
    <property type="match status" value="1"/>
</dbReference>
<dbReference type="GO" id="GO:0048489">
    <property type="term" value="P:synaptic vesicle transport"/>
    <property type="evidence" value="ECO:0007669"/>
    <property type="project" value="UniProtKB-ARBA"/>
</dbReference>
<dbReference type="Ensembl" id="ENSCCRT00000203369.1">
    <property type="protein sequence ID" value="ENSCCRP00000127873.1"/>
    <property type="gene ID" value="ENSCCRG00000062670.1"/>
</dbReference>
<keyword evidence="5 9" id="KW-0067">ATP-binding</keyword>
<dbReference type="GO" id="GO:0005874">
    <property type="term" value="C:microtubule"/>
    <property type="evidence" value="ECO:0007669"/>
    <property type="project" value="UniProtKB-KW"/>
</dbReference>
<evidence type="ECO:0000313" key="14">
    <source>
        <dbReference type="Proteomes" id="UP001108240"/>
    </source>
</evidence>
<evidence type="ECO:0000256" key="5">
    <source>
        <dbReference type="ARBA" id="ARBA00022840"/>
    </source>
</evidence>
<keyword evidence="8" id="KW-0206">Cytoskeleton</keyword>
<evidence type="ECO:0000256" key="1">
    <source>
        <dbReference type="ARBA" id="ARBA00004245"/>
    </source>
</evidence>
<proteinExistence type="inferred from homology"/>
<evidence type="ECO:0000256" key="8">
    <source>
        <dbReference type="ARBA" id="ARBA00023212"/>
    </source>
</evidence>
<evidence type="ECO:0000256" key="9">
    <source>
        <dbReference type="PROSITE-ProRule" id="PRU00283"/>
    </source>
</evidence>
<feature type="domain" description="Kinesin motor" evidence="12">
    <location>
        <begin position="8"/>
        <end position="312"/>
    </location>
</feature>
<evidence type="ECO:0000259" key="12">
    <source>
        <dbReference type="PROSITE" id="PS50067"/>
    </source>
</evidence>
<evidence type="ECO:0000256" key="3">
    <source>
        <dbReference type="ARBA" id="ARBA00022701"/>
    </source>
</evidence>
<keyword evidence="4 9" id="KW-0547">Nucleotide-binding</keyword>
<dbReference type="GO" id="GO:0048731">
    <property type="term" value="P:system development"/>
    <property type="evidence" value="ECO:0007669"/>
    <property type="project" value="UniProtKB-ARBA"/>
</dbReference>
<dbReference type="GO" id="GO:0003777">
    <property type="term" value="F:microtubule motor activity"/>
    <property type="evidence" value="ECO:0007669"/>
    <property type="project" value="InterPro"/>
</dbReference>
<reference evidence="13" key="2">
    <citation type="submission" date="2025-09" db="UniProtKB">
        <authorList>
            <consortium name="Ensembl"/>
        </authorList>
    </citation>
    <scope>IDENTIFICATION</scope>
</reference>
<dbReference type="InterPro" id="IPR001752">
    <property type="entry name" value="Kinesin_motor_dom"/>
</dbReference>
<dbReference type="CDD" id="cd01369">
    <property type="entry name" value="KISc_KHC_KIF5"/>
    <property type="match status" value="1"/>
</dbReference>
<dbReference type="InterPro" id="IPR019821">
    <property type="entry name" value="Kinesin_motor_CS"/>
</dbReference>
<evidence type="ECO:0000256" key="2">
    <source>
        <dbReference type="ARBA" id="ARBA00022490"/>
    </source>
</evidence>
<evidence type="ECO:0000256" key="10">
    <source>
        <dbReference type="RuleBase" id="RU000394"/>
    </source>
</evidence>
<keyword evidence="2" id="KW-0963">Cytoplasm</keyword>
<dbReference type="Proteomes" id="UP001108240">
    <property type="component" value="Unplaced"/>
</dbReference>
<dbReference type="SMART" id="SM00129">
    <property type="entry name" value="KISc"/>
    <property type="match status" value="1"/>
</dbReference>
<dbReference type="AlphaFoldDB" id="A0A9J7Z9Y8"/>
<dbReference type="GeneTree" id="ENSGT00940000154801"/>